<protein>
    <recommendedName>
        <fullName evidence="3">DUF6534 domain-containing protein</fullName>
    </recommendedName>
</protein>
<name>A0AAD6U1Y5_9AGAR</name>
<comment type="caution">
    <text evidence="4">The sequence shown here is derived from an EMBL/GenBank/DDBJ whole genome shotgun (WGS) entry which is preliminary data.</text>
</comment>
<dbReference type="InterPro" id="IPR045339">
    <property type="entry name" value="DUF6534"/>
</dbReference>
<feature type="transmembrane region" description="Helical" evidence="2">
    <location>
        <begin position="206"/>
        <end position="224"/>
    </location>
</feature>
<dbReference type="Pfam" id="PF20152">
    <property type="entry name" value="DUF6534"/>
    <property type="match status" value="1"/>
</dbReference>
<dbReference type="EMBL" id="JARJCN010000047">
    <property type="protein sequence ID" value="KAJ7081998.1"/>
    <property type="molecule type" value="Genomic_DNA"/>
</dbReference>
<dbReference type="PANTHER" id="PTHR40465">
    <property type="entry name" value="CHROMOSOME 1, WHOLE GENOME SHOTGUN SEQUENCE"/>
    <property type="match status" value="1"/>
</dbReference>
<evidence type="ECO:0000256" key="1">
    <source>
        <dbReference type="SAM" id="MobiDB-lite"/>
    </source>
</evidence>
<gene>
    <name evidence="4" type="ORF">B0H15DRAFT_442553</name>
</gene>
<accession>A0AAD6U1Y5</accession>
<feature type="transmembrane region" description="Helical" evidence="2">
    <location>
        <begin position="124"/>
        <end position="145"/>
    </location>
</feature>
<sequence length="341" mass="37838">MSSIPAAPNFGRIVSPQLIGSLLNFFFFGTLLVQVYVYRVCFPKDSLAVKLLVYFIFLAMLVCTCLNAADIQYWFGAGFGNILRFADPRNSRFYTPLMGSFIGMLVQLFFSYRIWVLRRAAWPLSVLIALFALMQCAGGMGAGIIAYMSPNRSKLAREHKTCVRLWLAGGVLANVLIATMMSILFFKAKSTPIMRDFVRSIVRMIIETNLFTAIVALIGLALYAGIPNTTYFVCPTMILPGIYANTLLVLLNNRVIAEETSAVNHPVDTQSYTPSAPAGAKYSENGPARVLALPARSFERRTFDSDSDKTTVLPPRSSEERKWGGADENTDEEENDIDNRA</sequence>
<evidence type="ECO:0000256" key="2">
    <source>
        <dbReference type="SAM" id="Phobius"/>
    </source>
</evidence>
<feature type="domain" description="DUF6534" evidence="3">
    <location>
        <begin position="171"/>
        <end position="254"/>
    </location>
</feature>
<feature type="region of interest" description="Disordered" evidence="1">
    <location>
        <begin position="301"/>
        <end position="341"/>
    </location>
</feature>
<dbReference type="AlphaFoldDB" id="A0AAD6U1Y5"/>
<feature type="transmembrane region" description="Helical" evidence="2">
    <location>
        <begin position="93"/>
        <end position="112"/>
    </location>
</feature>
<feature type="transmembrane region" description="Helical" evidence="2">
    <location>
        <begin position="230"/>
        <end position="251"/>
    </location>
</feature>
<evidence type="ECO:0000259" key="3">
    <source>
        <dbReference type="Pfam" id="PF20152"/>
    </source>
</evidence>
<organism evidence="4 5">
    <name type="scientific">Mycena belliarum</name>
    <dbReference type="NCBI Taxonomy" id="1033014"/>
    <lineage>
        <taxon>Eukaryota</taxon>
        <taxon>Fungi</taxon>
        <taxon>Dikarya</taxon>
        <taxon>Basidiomycota</taxon>
        <taxon>Agaricomycotina</taxon>
        <taxon>Agaricomycetes</taxon>
        <taxon>Agaricomycetidae</taxon>
        <taxon>Agaricales</taxon>
        <taxon>Marasmiineae</taxon>
        <taxon>Mycenaceae</taxon>
        <taxon>Mycena</taxon>
    </lineage>
</organism>
<keyword evidence="2" id="KW-0812">Transmembrane</keyword>
<evidence type="ECO:0000313" key="4">
    <source>
        <dbReference type="EMBL" id="KAJ7081998.1"/>
    </source>
</evidence>
<keyword evidence="2" id="KW-0472">Membrane</keyword>
<dbReference type="PANTHER" id="PTHR40465:SF1">
    <property type="entry name" value="DUF6534 DOMAIN-CONTAINING PROTEIN"/>
    <property type="match status" value="1"/>
</dbReference>
<feature type="compositionally biased region" description="Acidic residues" evidence="1">
    <location>
        <begin position="328"/>
        <end position="341"/>
    </location>
</feature>
<feature type="transmembrane region" description="Helical" evidence="2">
    <location>
        <begin position="51"/>
        <end position="73"/>
    </location>
</feature>
<dbReference type="Proteomes" id="UP001222325">
    <property type="component" value="Unassembled WGS sequence"/>
</dbReference>
<proteinExistence type="predicted"/>
<evidence type="ECO:0000313" key="5">
    <source>
        <dbReference type="Proteomes" id="UP001222325"/>
    </source>
</evidence>
<keyword evidence="5" id="KW-1185">Reference proteome</keyword>
<feature type="transmembrane region" description="Helical" evidence="2">
    <location>
        <begin position="18"/>
        <end position="39"/>
    </location>
</feature>
<reference evidence="4" key="1">
    <citation type="submission" date="2023-03" db="EMBL/GenBank/DDBJ databases">
        <title>Massive genome expansion in bonnet fungi (Mycena s.s.) driven by repeated elements and novel gene families across ecological guilds.</title>
        <authorList>
            <consortium name="Lawrence Berkeley National Laboratory"/>
            <person name="Harder C.B."/>
            <person name="Miyauchi S."/>
            <person name="Viragh M."/>
            <person name="Kuo A."/>
            <person name="Thoen E."/>
            <person name="Andreopoulos B."/>
            <person name="Lu D."/>
            <person name="Skrede I."/>
            <person name="Drula E."/>
            <person name="Henrissat B."/>
            <person name="Morin E."/>
            <person name="Kohler A."/>
            <person name="Barry K."/>
            <person name="LaButti K."/>
            <person name="Morin E."/>
            <person name="Salamov A."/>
            <person name="Lipzen A."/>
            <person name="Mereny Z."/>
            <person name="Hegedus B."/>
            <person name="Baldrian P."/>
            <person name="Stursova M."/>
            <person name="Weitz H."/>
            <person name="Taylor A."/>
            <person name="Grigoriev I.V."/>
            <person name="Nagy L.G."/>
            <person name="Martin F."/>
            <person name="Kauserud H."/>
        </authorList>
    </citation>
    <scope>NUCLEOTIDE SEQUENCE</scope>
    <source>
        <strain evidence="4">CBHHK173m</strain>
    </source>
</reference>
<keyword evidence="2" id="KW-1133">Transmembrane helix</keyword>
<feature type="transmembrane region" description="Helical" evidence="2">
    <location>
        <begin position="165"/>
        <end position="186"/>
    </location>
</feature>